<feature type="compositionally biased region" description="Pro residues" evidence="1">
    <location>
        <begin position="111"/>
        <end position="120"/>
    </location>
</feature>
<evidence type="ECO:0000256" key="2">
    <source>
        <dbReference type="SAM" id="Phobius"/>
    </source>
</evidence>
<feature type="region of interest" description="Disordered" evidence="1">
    <location>
        <begin position="1"/>
        <end position="24"/>
    </location>
</feature>
<comment type="caution">
    <text evidence="3">The sequence shown here is derived from an EMBL/GenBank/DDBJ whole genome shotgun (WGS) entry which is preliminary data.</text>
</comment>
<sequence length="207" mass="21850">MDAERRGDDPARDAQQPAPGRPTWSADRLKWAAMIGLAILIGIASLAVARVSPWLVPPYLLLMGWILLGPRGTPQDNRPEEAEDPGETRAADRPAPVSGPSPGVLADDYAPPIPLTPTPAPSEAAEEPAPSPRGLFGRRSRRLDPPQPDPAPNPAPTAAEPARSSAVRGWFSRRSRSATQPLPADSPEAPAEPESEPDSEPGPPPPP</sequence>
<name>A0A432MD84_9BACT</name>
<keyword evidence="2" id="KW-1133">Transmembrane helix</keyword>
<feature type="non-terminal residue" evidence="3">
    <location>
        <position position="207"/>
    </location>
</feature>
<protein>
    <submittedName>
        <fullName evidence="3">Uncharacterized protein</fullName>
    </submittedName>
</protein>
<evidence type="ECO:0000313" key="4">
    <source>
        <dbReference type="Proteomes" id="UP000280296"/>
    </source>
</evidence>
<keyword evidence="4" id="KW-1185">Reference proteome</keyword>
<feature type="region of interest" description="Disordered" evidence="1">
    <location>
        <begin position="73"/>
        <end position="207"/>
    </location>
</feature>
<gene>
    <name evidence="3" type="ORF">TsocGM_24425</name>
</gene>
<keyword evidence="2" id="KW-0812">Transmembrane</keyword>
<keyword evidence="2" id="KW-0472">Membrane</keyword>
<dbReference type="Proteomes" id="UP000280296">
    <property type="component" value="Unassembled WGS sequence"/>
</dbReference>
<accession>A0A432MD84</accession>
<organism evidence="3 4">
    <name type="scientific">Tautonia sociabilis</name>
    <dbReference type="NCBI Taxonomy" id="2080755"/>
    <lineage>
        <taxon>Bacteria</taxon>
        <taxon>Pseudomonadati</taxon>
        <taxon>Planctomycetota</taxon>
        <taxon>Planctomycetia</taxon>
        <taxon>Isosphaerales</taxon>
        <taxon>Isosphaeraceae</taxon>
        <taxon>Tautonia</taxon>
    </lineage>
</organism>
<dbReference type="EMBL" id="RYZH01000083">
    <property type="protein sequence ID" value="RUL81806.1"/>
    <property type="molecule type" value="Genomic_DNA"/>
</dbReference>
<feature type="compositionally biased region" description="Basic and acidic residues" evidence="1">
    <location>
        <begin position="1"/>
        <end position="12"/>
    </location>
</feature>
<evidence type="ECO:0000256" key="1">
    <source>
        <dbReference type="SAM" id="MobiDB-lite"/>
    </source>
</evidence>
<feature type="transmembrane region" description="Helical" evidence="2">
    <location>
        <begin position="31"/>
        <end position="48"/>
    </location>
</feature>
<reference evidence="3 4" key="2">
    <citation type="submission" date="2019-01" db="EMBL/GenBank/DDBJ databases">
        <title>Tautonia sociabilis, a novel thermotolerant planctomycete of Isosphaeraceae family, isolated from a 4000 m deep subterranean habitat.</title>
        <authorList>
            <person name="Kovaleva O.L."/>
            <person name="Elcheninov A.G."/>
            <person name="Van Heerden E."/>
            <person name="Toshchakov S.V."/>
            <person name="Novikov A."/>
            <person name="Bonch-Osmolovskaya E.A."/>
            <person name="Kublanov I.V."/>
        </authorList>
    </citation>
    <scope>NUCLEOTIDE SEQUENCE [LARGE SCALE GENOMIC DNA]</scope>
    <source>
        <strain evidence="3 4">GM2012</strain>
    </source>
</reference>
<evidence type="ECO:0000313" key="3">
    <source>
        <dbReference type="EMBL" id="RUL81806.1"/>
    </source>
</evidence>
<proteinExistence type="predicted"/>
<feature type="compositionally biased region" description="Pro residues" evidence="1">
    <location>
        <begin position="145"/>
        <end position="155"/>
    </location>
</feature>
<dbReference type="AlphaFoldDB" id="A0A432MD84"/>
<reference evidence="3 4" key="1">
    <citation type="submission" date="2018-12" db="EMBL/GenBank/DDBJ databases">
        <authorList>
            <person name="Toschakov S.V."/>
        </authorList>
    </citation>
    <scope>NUCLEOTIDE SEQUENCE [LARGE SCALE GENOMIC DNA]</scope>
    <source>
        <strain evidence="3 4">GM2012</strain>
    </source>
</reference>